<evidence type="ECO:0000313" key="2">
    <source>
        <dbReference type="EMBL" id="GAA0185504.1"/>
    </source>
</evidence>
<name>A0AAV3RX37_LITER</name>
<comment type="caution">
    <text evidence="2">The sequence shown here is derived from an EMBL/GenBank/DDBJ whole genome shotgun (WGS) entry which is preliminary data.</text>
</comment>
<accession>A0AAV3RX37</accession>
<gene>
    <name evidence="2" type="ORF">LIER_32792</name>
</gene>
<proteinExistence type="predicted"/>
<keyword evidence="3" id="KW-1185">Reference proteome</keyword>
<reference evidence="2 3" key="1">
    <citation type="submission" date="2024-01" db="EMBL/GenBank/DDBJ databases">
        <title>The complete chloroplast genome sequence of Lithospermum erythrorhizon: insights into the phylogenetic relationship among Boraginaceae species and the maternal lineages of purple gromwells.</title>
        <authorList>
            <person name="Okada T."/>
            <person name="Watanabe K."/>
        </authorList>
    </citation>
    <scope>NUCLEOTIDE SEQUENCE [LARGE SCALE GENOMIC DNA]</scope>
</reference>
<dbReference type="AlphaFoldDB" id="A0AAV3RX37"/>
<feature type="region of interest" description="Disordered" evidence="1">
    <location>
        <begin position="1"/>
        <end position="98"/>
    </location>
</feature>
<evidence type="ECO:0000313" key="3">
    <source>
        <dbReference type="Proteomes" id="UP001454036"/>
    </source>
</evidence>
<feature type="compositionally biased region" description="Basic and acidic residues" evidence="1">
    <location>
        <begin position="33"/>
        <end position="68"/>
    </location>
</feature>
<dbReference type="Proteomes" id="UP001454036">
    <property type="component" value="Unassembled WGS sequence"/>
</dbReference>
<sequence>MSGQQHEPTASVPPASHQHAPFPLKVETTFQQRLHEERAAWERERGAPEYSRSHRETQYSHESEERDQSPPNPQDEGIAPRQSLRDEKLSPQRHHWCL</sequence>
<organism evidence="2 3">
    <name type="scientific">Lithospermum erythrorhizon</name>
    <name type="common">Purple gromwell</name>
    <name type="synonym">Lithospermum officinale var. erythrorhizon</name>
    <dbReference type="NCBI Taxonomy" id="34254"/>
    <lineage>
        <taxon>Eukaryota</taxon>
        <taxon>Viridiplantae</taxon>
        <taxon>Streptophyta</taxon>
        <taxon>Embryophyta</taxon>
        <taxon>Tracheophyta</taxon>
        <taxon>Spermatophyta</taxon>
        <taxon>Magnoliopsida</taxon>
        <taxon>eudicotyledons</taxon>
        <taxon>Gunneridae</taxon>
        <taxon>Pentapetalae</taxon>
        <taxon>asterids</taxon>
        <taxon>lamiids</taxon>
        <taxon>Boraginales</taxon>
        <taxon>Boraginaceae</taxon>
        <taxon>Boraginoideae</taxon>
        <taxon>Lithospermeae</taxon>
        <taxon>Lithospermum</taxon>
    </lineage>
</organism>
<evidence type="ECO:0000256" key="1">
    <source>
        <dbReference type="SAM" id="MobiDB-lite"/>
    </source>
</evidence>
<protein>
    <submittedName>
        <fullName evidence="2">Uncharacterized protein</fullName>
    </submittedName>
</protein>
<dbReference type="EMBL" id="BAABME010012765">
    <property type="protein sequence ID" value="GAA0185504.1"/>
    <property type="molecule type" value="Genomic_DNA"/>
</dbReference>